<dbReference type="EMBL" id="BPLQ01004960">
    <property type="protein sequence ID" value="GIY11773.1"/>
    <property type="molecule type" value="Genomic_DNA"/>
</dbReference>
<sequence>MSGVTYLPTYFHTFMAQDRYQKKKKGRRLKLRKKYIDSTFAFCGNCHSPKDQGCHYLPQGNCQAENYLCHFRHKSMASSATIRKRSSRPSLTSGDCS</sequence>
<evidence type="ECO:0000256" key="1">
    <source>
        <dbReference type="SAM" id="MobiDB-lite"/>
    </source>
</evidence>
<keyword evidence="3" id="KW-1185">Reference proteome</keyword>
<evidence type="ECO:0000313" key="3">
    <source>
        <dbReference type="Proteomes" id="UP001054837"/>
    </source>
</evidence>
<reference evidence="2 3" key="1">
    <citation type="submission" date="2021-06" db="EMBL/GenBank/DDBJ databases">
        <title>Caerostris darwini draft genome.</title>
        <authorList>
            <person name="Kono N."/>
            <person name="Arakawa K."/>
        </authorList>
    </citation>
    <scope>NUCLEOTIDE SEQUENCE [LARGE SCALE GENOMIC DNA]</scope>
</reference>
<evidence type="ECO:0000313" key="2">
    <source>
        <dbReference type="EMBL" id="GIY11773.1"/>
    </source>
</evidence>
<name>A0AAV4QQ11_9ARAC</name>
<gene>
    <name evidence="2" type="ORF">CDAR_312261</name>
</gene>
<accession>A0AAV4QQ11</accession>
<comment type="caution">
    <text evidence="2">The sequence shown here is derived from an EMBL/GenBank/DDBJ whole genome shotgun (WGS) entry which is preliminary data.</text>
</comment>
<dbReference type="AlphaFoldDB" id="A0AAV4QQ11"/>
<dbReference type="Proteomes" id="UP001054837">
    <property type="component" value="Unassembled WGS sequence"/>
</dbReference>
<feature type="region of interest" description="Disordered" evidence="1">
    <location>
        <begin position="77"/>
        <end position="97"/>
    </location>
</feature>
<proteinExistence type="predicted"/>
<feature type="compositionally biased region" description="Polar residues" evidence="1">
    <location>
        <begin position="88"/>
        <end position="97"/>
    </location>
</feature>
<protein>
    <submittedName>
        <fullName evidence="2">Uncharacterized protein</fullName>
    </submittedName>
</protein>
<organism evidence="2 3">
    <name type="scientific">Caerostris darwini</name>
    <dbReference type="NCBI Taxonomy" id="1538125"/>
    <lineage>
        <taxon>Eukaryota</taxon>
        <taxon>Metazoa</taxon>
        <taxon>Ecdysozoa</taxon>
        <taxon>Arthropoda</taxon>
        <taxon>Chelicerata</taxon>
        <taxon>Arachnida</taxon>
        <taxon>Araneae</taxon>
        <taxon>Araneomorphae</taxon>
        <taxon>Entelegynae</taxon>
        <taxon>Araneoidea</taxon>
        <taxon>Araneidae</taxon>
        <taxon>Caerostris</taxon>
    </lineage>
</organism>